<organism evidence="2">
    <name type="scientific">Lotharella oceanica</name>
    <dbReference type="NCBI Taxonomy" id="641309"/>
    <lineage>
        <taxon>Eukaryota</taxon>
        <taxon>Sar</taxon>
        <taxon>Rhizaria</taxon>
        <taxon>Cercozoa</taxon>
        <taxon>Chlorarachniophyceae</taxon>
        <taxon>Lotharella</taxon>
    </lineage>
</organism>
<feature type="transmembrane region" description="Helical" evidence="1">
    <location>
        <begin position="42"/>
        <end position="62"/>
    </location>
</feature>
<evidence type="ECO:0000256" key="1">
    <source>
        <dbReference type="SAM" id="Phobius"/>
    </source>
</evidence>
<name>A0A7S2U3I0_9EUKA</name>
<accession>A0A7S2U3I0</accession>
<feature type="transmembrane region" description="Helical" evidence="1">
    <location>
        <begin position="113"/>
        <end position="130"/>
    </location>
</feature>
<feature type="transmembrane region" description="Helical" evidence="1">
    <location>
        <begin position="136"/>
        <end position="156"/>
    </location>
</feature>
<feature type="transmembrane region" description="Helical" evidence="1">
    <location>
        <begin position="6"/>
        <end position="30"/>
    </location>
</feature>
<feature type="transmembrane region" description="Helical" evidence="1">
    <location>
        <begin position="240"/>
        <end position="264"/>
    </location>
</feature>
<keyword evidence="1" id="KW-0472">Membrane</keyword>
<feature type="transmembrane region" description="Helical" evidence="1">
    <location>
        <begin position="68"/>
        <end position="92"/>
    </location>
</feature>
<evidence type="ECO:0000313" key="2">
    <source>
        <dbReference type="EMBL" id="CAD9777849.1"/>
    </source>
</evidence>
<sequence>MSTADWVVSHAVKLAVLILQLLLALTQLAIVEALKKRRQMRIIAALVCIFALVTASLVGWQWELDLTLLMLSMCSVCSLYLFMAVIWCEIVSRSTNLQREFPRSNKIEMQTQGTALIMLVGASSATYATGARWPVGIAWLMTSVVFVAEGVAKARLLKYFFSFTFRGRSLPFNWIIGGNARDGTDLSLVETTRAAQMIDIQWANEHILREFMQSGADRRMEERIAQSRYLRRTRAMRWELFNILFFLPIMLPMTGYAATWFFASGGDARFADISGDDYDPALDFIYLTLLLAVLKVQTSHFALKSCPPPSEDVYNIFRLGPGARHRHVAARFAAIERVVSRDIAWWGEIGGSWSSMLEVAILGCEVDSDEFKRICDPEDTHHYRGLIREL</sequence>
<dbReference type="EMBL" id="HBHP01035516">
    <property type="protein sequence ID" value="CAD9777849.1"/>
    <property type="molecule type" value="Transcribed_RNA"/>
</dbReference>
<proteinExistence type="predicted"/>
<keyword evidence="1" id="KW-1133">Transmembrane helix</keyword>
<keyword evidence="1" id="KW-0812">Transmembrane</keyword>
<protein>
    <submittedName>
        <fullName evidence="2">Uncharacterized protein</fullName>
    </submittedName>
</protein>
<reference evidence="2" key="1">
    <citation type="submission" date="2021-01" db="EMBL/GenBank/DDBJ databases">
        <authorList>
            <person name="Corre E."/>
            <person name="Pelletier E."/>
            <person name="Niang G."/>
            <person name="Scheremetjew M."/>
            <person name="Finn R."/>
            <person name="Kale V."/>
            <person name="Holt S."/>
            <person name="Cochrane G."/>
            <person name="Meng A."/>
            <person name="Brown T."/>
            <person name="Cohen L."/>
        </authorList>
    </citation>
    <scope>NUCLEOTIDE SEQUENCE</scope>
    <source>
        <strain evidence="2">CCMP622</strain>
    </source>
</reference>
<gene>
    <name evidence="2" type="ORF">LSP00402_LOCUS21865</name>
</gene>
<dbReference type="AlphaFoldDB" id="A0A7S2U3I0"/>